<evidence type="ECO:0000259" key="5">
    <source>
        <dbReference type="Pfam" id="PF00135"/>
    </source>
</evidence>
<evidence type="ECO:0000256" key="3">
    <source>
        <dbReference type="RuleBase" id="RU361235"/>
    </source>
</evidence>
<dbReference type="PANTHER" id="PTHR11559">
    <property type="entry name" value="CARBOXYLESTERASE"/>
    <property type="match status" value="1"/>
</dbReference>
<accession>A0A162Z329</accession>
<evidence type="ECO:0000313" key="7">
    <source>
        <dbReference type="EMBL" id="OAD43370.1"/>
    </source>
</evidence>
<dbReference type="ESTHER" id="9burk-a0a162z329">
    <property type="family name" value="Carb_B_Bacteria"/>
</dbReference>
<reference evidence="6 9" key="2">
    <citation type="submission" date="2016-10" db="EMBL/GenBank/DDBJ databases">
        <title>Hydorgenophaga sp. LPB0072 isolated from gastropod.</title>
        <authorList>
            <person name="Kim E."/>
            <person name="Yi H."/>
        </authorList>
    </citation>
    <scope>NUCLEOTIDE SEQUENCE [LARGE SCALE GENOMIC DNA]</scope>
    <source>
        <strain evidence="6 9">LPB0072</strain>
    </source>
</reference>
<proteinExistence type="inferred from homology"/>
<organism evidence="6 9">
    <name type="scientific">Hydrogenophaga crassostreae</name>
    <dbReference type="NCBI Taxonomy" id="1763535"/>
    <lineage>
        <taxon>Bacteria</taxon>
        <taxon>Pseudomonadati</taxon>
        <taxon>Pseudomonadota</taxon>
        <taxon>Betaproteobacteria</taxon>
        <taxon>Burkholderiales</taxon>
        <taxon>Comamonadaceae</taxon>
        <taxon>Hydrogenophaga</taxon>
    </lineage>
</organism>
<evidence type="ECO:0000256" key="4">
    <source>
        <dbReference type="SAM" id="MobiDB-lite"/>
    </source>
</evidence>
<dbReference type="GO" id="GO:0016787">
    <property type="term" value="F:hydrolase activity"/>
    <property type="evidence" value="ECO:0007669"/>
    <property type="project" value="UniProtKB-KW"/>
</dbReference>
<keyword evidence="8" id="KW-1185">Reference proteome</keyword>
<protein>
    <recommendedName>
        <fullName evidence="3">Carboxylic ester hydrolase</fullName>
        <ecNumber evidence="3">3.1.1.-</ecNumber>
    </recommendedName>
</protein>
<dbReference type="InterPro" id="IPR029058">
    <property type="entry name" value="AB_hydrolase_fold"/>
</dbReference>
<dbReference type="STRING" id="1763535.LPB072_19525"/>
<dbReference type="SUPFAM" id="SSF53474">
    <property type="entry name" value="alpha/beta-Hydrolases"/>
    <property type="match status" value="1"/>
</dbReference>
<feature type="region of interest" description="Disordered" evidence="4">
    <location>
        <begin position="56"/>
        <end position="78"/>
    </location>
</feature>
<evidence type="ECO:0000313" key="9">
    <source>
        <dbReference type="Proteomes" id="UP000185680"/>
    </source>
</evidence>
<dbReference type="EMBL" id="LVWD01000004">
    <property type="protein sequence ID" value="OAD43370.1"/>
    <property type="molecule type" value="Genomic_DNA"/>
</dbReference>
<dbReference type="OrthoDB" id="9775851at2"/>
<dbReference type="InterPro" id="IPR002018">
    <property type="entry name" value="CarbesteraseB"/>
</dbReference>
<keyword evidence="2 3" id="KW-0378">Hydrolase</keyword>
<evidence type="ECO:0000313" key="6">
    <source>
        <dbReference type="EMBL" id="AOW15829.1"/>
    </source>
</evidence>
<dbReference type="InterPro" id="IPR050309">
    <property type="entry name" value="Type-B_Carboxylest/Lipase"/>
</dbReference>
<evidence type="ECO:0000313" key="8">
    <source>
        <dbReference type="Proteomes" id="UP000185657"/>
    </source>
</evidence>
<dbReference type="EMBL" id="CP017476">
    <property type="protein sequence ID" value="AOW15829.1"/>
    <property type="molecule type" value="Genomic_DNA"/>
</dbReference>
<evidence type="ECO:0000256" key="1">
    <source>
        <dbReference type="ARBA" id="ARBA00005964"/>
    </source>
</evidence>
<sequence length="490" mass="51663">MKNTDSASPIATVAQGQLRGARAGSVASFKRVPYAANPFTAANRFQAPKPAAAWSGERDASAYGPMPPQPSRAPGGGMAGEADDLTLNIWAPTNAKNAPVMVWFPGGAFYRVDAAEGWYDGSGFAAQGIVVITVNYRVGIDGFMAIDGAPSNRGLLDQVAALQWIQRNIAAFGGNPKDVTIAGQSAGAQSVMLLMGMPMAQGLFQKAIAQSPPQNNFSTAEAARVAKATGEMLGVAPMAQAMAAVSLPDMITGTEKMIGDLRDRAKWGPIGGQPPFLPVVDGTVLTETPYAALQKNAGKLPLLIGCTDEEARLYLVPGGTIDKIPPPAFDGAVRGNRLPANAAEVYAKVRDKASPGDMLAALESDGTFRIPTLRYAEQRVAAGAPVWFYNFAWSSPGFGGRLGAGHVVDVPFAFNTLATKQAAPFLGGPGHQPLADAMHGRWTRFIKTGDAGWPRYETATRPTMRFDTTSAVVNDPLAERRQLWSGAKFN</sequence>
<dbReference type="AlphaFoldDB" id="A0A162Z329"/>
<dbReference type="Proteomes" id="UP000185657">
    <property type="component" value="Unassembled WGS sequence"/>
</dbReference>
<dbReference type="PROSITE" id="PS00122">
    <property type="entry name" value="CARBOXYLESTERASE_B_1"/>
    <property type="match status" value="1"/>
</dbReference>
<name>A0A162Z329_9BURK</name>
<dbReference type="InterPro" id="IPR019826">
    <property type="entry name" value="Carboxylesterase_B_AS"/>
</dbReference>
<dbReference type="KEGG" id="hyl:LPB072_19525"/>
<dbReference type="Pfam" id="PF00135">
    <property type="entry name" value="COesterase"/>
    <property type="match status" value="1"/>
</dbReference>
<dbReference type="Gene3D" id="3.40.50.1820">
    <property type="entry name" value="alpha/beta hydrolase"/>
    <property type="match status" value="1"/>
</dbReference>
<comment type="similarity">
    <text evidence="1 3">Belongs to the type-B carboxylesterase/lipase family.</text>
</comment>
<reference evidence="7 8" key="1">
    <citation type="submission" date="2016-02" db="EMBL/GenBank/DDBJ databases">
        <title>Draft genome sequence of Hydrogenophaga sp. LPB0072.</title>
        <authorList>
            <person name="Shin S.-K."/>
            <person name="Yi H."/>
        </authorList>
    </citation>
    <scope>NUCLEOTIDE SEQUENCE [LARGE SCALE GENOMIC DNA]</scope>
    <source>
        <strain evidence="7 8">LPB0072</strain>
    </source>
</reference>
<feature type="domain" description="Carboxylesterase type B" evidence="5">
    <location>
        <begin position="8"/>
        <end position="481"/>
    </location>
</feature>
<evidence type="ECO:0000256" key="2">
    <source>
        <dbReference type="ARBA" id="ARBA00022801"/>
    </source>
</evidence>
<gene>
    <name evidence="6" type="ORF">LPB072_19525</name>
    <name evidence="7" type="ORF">LPB72_05025</name>
</gene>
<dbReference type="EC" id="3.1.1.-" evidence="3"/>
<dbReference type="Proteomes" id="UP000185680">
    <property type="component" value="Chromosome"/>
</dbReference>